<dbReference type="EC" id="2.7.7.-" evidence="2"/>
<organism evidence="2">
    <name type="scientific">Planktothricoides raciborskii GIHE-MW2</name>
    <dbReference type="NCBI Taxonomy" id="2792601"/>
    <lineage>
        <taxon>Bacteria</taxon>
        <taxon>Bacillati</taxon>
        <taxon>Cyanobacteriota</taxon>
        <taxon>Cyanophyceae</taxon>
        <taxon>Oscillatoriophycideae</taxon>
        <taxon>Oscillatoriales</taxon>
        <taxon>Oscillatoriaceae</taxon>
        <taxon>Planktothricoides</taxon>
    </lineage>
</organism>
<dbReference type="PANTHER" id="PTHR33933:SF1">
    <property type="entry name" value="PROTEIN ADENYLYLTRANSFERASE MNTA-RELATED"/>
    <property type="match status" value="1"/>
</dbReference>
<sequence>MKHQKLPEIIELIKNWFKAHYSEQVVQIILYGSQARGEAKPDSDIDLLIVMKSAFNYADEIEKTSDVIQDLSLKYDTVISRAFVSEQRFNLEKSPFILNVHREGIVLLPEAVQIQVISHLRDYIADLQDEQRWDKAFNRTKSALVAAARQAKQQQADGQATTMDYNRL</sequence>
<name>A0AAU8J7K7_9CYAN</name>
<feature type="domain" description="Polymerase nucleotidyl transferase" evidence="1">
    <location>
        <begin position="14"/>
        <end position="87"/>
    </location>
</feature>
<keyword evidence="2" id="KW-0808">Transferase</keyword>
<dbReference type="InterPro" id="IPR052548">
    <property type="entry name" value="Type_VII_TA_antitoxin"/>
</dbReference>
<reference evidence="2" key="1">
    <citation type="submission" date="2024-07" db="EMBL/GenBank/DDBJ databases">
        <authorList>
            <person name="Kim Y.J."/>
            <person name="Jeong J.Y."/>
        </authorList>
    </citation>
    <scope>NUCLEOTIDE SEQUENCE</scope>
    <source>
        <strain evidence="2">GIHE-MW2</strain>
    </source>
</reference>
<dbReference type="CDD" id="cd05403">
    <property type="entry name" value="NT_KNTase_like"/>
    <property type="match status" value="1"/>
</dbReference>
<dbReference type="GO" id="GO:0016779">
    <property type="term" value="F:nucleotidyltransferase activity"/>
    <property type="evidence" value="ECO:0007669"/>
    <property type="project" value="UniProtKB-KW"/>
</dbReference>
<dbReference type="InterPro" id="IPR002934">
    <property type="entry name" value="Polymerase_NTP_transf_dom"/>
</dbReference>
<gene>
    <name evidence="2" type="ORF">ABWT76_003773</name>
</gene>
<dbReference type="PANTHER" id="PTHR33933">
    <property type="entry name" value="NUCLEOTIDYLTRANSFERASE"/>
    <property type="match status" value="1"/>
</dbReference>
<keyword evidence="2" id="KW-0548">Nucleotidyltransferase</keyword>
<dbReference type="InterPro" id="IPR043519">
    <property type="entry name" value="NT_sf"/>
</dbReference>
<dbReference type="RefSeq" id="WP_354634795.1">
    <property type="nucleotide sequence ID" value="NZ_CP159837.1"/>
</dbReference>
<dbReference type="SUPFAM" id="SSF81301">
    <property type="entry name" value="Nucleotidyltransferase"/>
    <property type="match status" value="1"/>
</dbReference>
<dbReference type="EMBL" id="CP159837">
    <property type="protein sequence ID" value="XCM35118.1"/>
    <property type="molecule type" value="Genomic_DNA"/>
</dbReference>
<dbReference type="Gene3D" id="3.30.460.10">
    <property type="entry name" value="Beta Polymerase, domain 2"/>
    <property type="match status" value="1"/>
</dbReference>
<accession>A0AAU8J7K7</accession>
<evidence type="ECO:0000313" key="2">
    <source>
        <dbReference type="EMBL" id="XCM35118.1"/>
    </source>
</evidence>
<protein>
    <submittedName>
        <fullName evidence="2">Nucleotidyltransferase domain-containing protein</fullName>
        <ecNumber evidence="2">2.7.7.-</ecNumber>
    </submittedName>
</protein>
<proteinExistence type="predicted"/>
<dbReference type="Pfam" id="PF01909">
    <property type="entry name" value="NTP_transf_2"/>
    <property type="match status" value="1"/>
</dbReference>
<dbReference type="AlphaFoldDB" id="A0AAU8J7K7"/>
<evidence type="ECO:0000259" key="1">
    <source>
        <dbReference type="Pfam" id="PF01909"/>
    </source>
</evidence>